<feature type="chain" id="PRO_5006411814" evidence="2">
    <location>
        <begin position="29"/>
        <end position="354"/>
    </location>
</feature>
<dbReference type="EMBL" id="AZFS01000066">
    <property type="protein sequence ID" value="KRL93146.1"/>
    <property type="molecule type" value="Genomic_DNA"/>
</dbReference>
<gene>
    <name evidence="5" type="ORF">FD28_GL001594</name>
</gene>
<dbReference type="Pfam" id="PF11797">
    <property type="entry name" value="WxLIP_HBD"/>
    <property type="match status" value="1"/>
</dbReference>
<dbReference type="AlphaFoldDB" id="A0A0R1UNK3"/>
<dbReference type="InterPro" id="IPR021759">
    <property type="entry name" value="WxLIP_HBD"/>
</dbReference>
<evidence type="ECO:0000313" key="6">
    <source>
        <dbReference type="Proteomes" id="UP000051580"/>
    </source>
</evidence>
<dbReference type="InterPro" id="IPR010317">
    <property type="entry name" value="WxLIP_PGBD"/>
</dbReference>
<dbReference type="OrthoDB" id="2365961at2"/>
<evidence type="ECO:0000256" key="2">
    <source>
        <dbReference type="SAM" id="SignalP"/>
    </source>
</evidence>
<feature type="domain" description="WxL Interacting Protein peptidoglycan binding" evidence="3">
    <location>
        <begin position="35"/>
        <end position="152"/>
    </location>
</feature>
<protein>
    <submittedName>
        <fullName evidence="5">Cell surface protein</fullName>
    </submittedName>
</protein>
<dbReference type="STRING" id="1423753.FD28_GL001594"/>
<sequence length="354" mass="38225">MKVKWLYSWLGILVLLVGALGGASPATAAKVPANFAATPLLPKNQLSSKVGYFDLQVTPGATQVLKLAVTNASSSQRTLQVMPVNATTADSGNAVYIPSKRTDPSAQTTFTKMTSGAVTVTLAPHQGKTVTFHTQIPAAGFSGQVLGGLFVTDPHATASTAENGDASDFHLNNRYAEVTAVSLQCQPNQKQRINLQLARVGVHRADSQPTAFARLRNLTPALFGDLQIDARVVQNSTGKQIATQTLSNGSMAPNSWFNDNVNLGNNPLDAGKYTLKLHATSGKRVWNFSGSFVLTRRQSVEHNSLIKSDRQPTYWWIWWLILALLLALLLAIGAYWLGKRRARATDDDDADKDA</sequence>
<evidence type="ECO:0000259" key="3">
    <source>
        <dbReference type="Pfam" id="PF06030"/>
    </source>
</evidence>
<evidence type="ECO:0000256" key="1">
    <source>
        <dbReference type="SAM" id="Phobius"/>
    </source>
</evidence>
<keyword evidence="1" id="KW-0472">Membrane</keyword>
<feature type="signal peptide" evidence="2">
    <location>
        <begin position="1"/>
        <end position="28"/>
    </location>
</feature>
<name>A0A0R1UNK3_9LACO</name>
<keyword evidence="1" id="KW-0812">Transmembrane</keyword>
<evidence type="ECO:0000313" key="5">
    <source>
        <dbReference type="EMBL" id="KRL93146.1"/>
    </source>
</evidence>
<reference evidence="5 6" key="1">
    <citation type="journal article" date="2015" name="Genome Announc.">
        <title>Expanding the biotechnology potential of lactobacilli through comparative genomics of 213 strains and associated genera.</title>
        <authorList>
            <person name="Sun Z."/>
            <person name="Harris H.M."/>
            <person name="McCann A."/>
            <person name="Guo C."/>
            <person name="Argimon S."/>
            <person name="Zhang W."/>
            <person name="Yang X."/>
            <person name="Jeffery I.B."/>
            <person name="Cooney J.C."/>
            <person name="Kagawa T.F."/>
            <person name="Liu W."/>
            <person name="Song Y."/>
            <person name="Salvetti E."/>
            <person name="Wrobel A."/>
            <person name="Rasinkangas P."/>
            <person name="Parkhill J."/>
            <person name="Rea M.C."/>
            <person name="O'Sullivan O."/>
            <person name="Ritari J."/>
            <person name="Douillard F.P."/>
            <person name="Paul Ross R."/>
            <person name="Yang R."/>
            <person name="Briner A.E."/>
            <person name="Felis G.E."/>
            <person name="de Vos W.M."/>
            <person name="Barrangou R."/>
            <person name="Klaenhammer T.R."/>
            <person name="Caufield P.W."/>
            <person name="Cui Y."/>
            <person name="Zhang H."/>
            <person name="O'Toole P.W."/>
        </authorList>
    </citation>
    <scope>NUCLEOTIDE SEQUENCE [LARGE SCALE GENOMIC DNA]</scope>
    <source>
        <strain evidence="5 6">DSM 16381</strain>
    </source>
</reference>
<dbReference type="Proteomes" id="UP000051580">
    <property type="component" value="Unassembled WGS sequence"/>
</dbReference>
<organism evidence="5 6">
    <name type="scientific">Levilactobacillus hammesii DSM 16381</name>
    <dbReference type="NCBI Taxonomy" id="1423753"/>
    <lineage>
        <taxon>Bacteria</taxon>
        <taxon>Bacillati</taxon>
        <taxon>Bacillota</taxon>
        <taxon>Bacilli</taxon>
        <taxon>Lactobacillales</taxon>
        <taxon>Lactobacillaceae</taxon>
        <taxon>Levilactobacillus</taxon>
    </lineage>
</organism>
<dbReference type="PATRIC" id="fig|1423753.3.peg.1657"/>
<proteinExistence type="predicted"/>
<accession>A0A0R1UNK3</accession>
<dbReference type="RefSeq" id="WP_157059905.1">
    <property type="nucleotide sequence ID" value="NZ_AZFS01000066.1"/>
</dbReference>
<feature type="domain" description="WxL Interacting Protein host binding" evidence="4">
    <location>
        <begin position="168"/>
        <end position="303"/>
    </location>
</feature>
<keyword evidence="1" id="KW-1133">Transmembrane helix</keyword>
<evidence type="ECO:0000259" key="4">
    <source>
        <dbReference type="Pfam" id="PF11797"/>
    </source>
</evidence>
<feature type="transmembrane region" description="Helical" evidence="1">
    <location>
        <begin position="315"/>
        <end position="337"/>
    </location>
</feature>
<keyword evidence="6" id="KW-1185">Reference proteome</keyword>
<keyword evidence="2" id="KW-0732">Signal</keyword>
<comment type="caution">
    <text evidence="5">The sequence shown here is derived from an EMBL/GenBank/DDBJ whole genome shotgun (WGS) entry which is preliminary data.</text>
</comment>
<dbReference type="Pfam" id="PF06030">
    <property type="entry name" value="WxLIP_PGBD"/>
    <property type="match status" value="1"/>
</dbReference>